<keyword evidence="16" id="KW-1208">Phospholipid metabolism</keyword>
<dbReference type="Pfam" id="PF02611">
    <property type="entry name" value="CDH"/>
    <property type="match status" value="1"/>
</dbReference>
<dbReference type="PIRSF" id="PIRSF001273">
    <property type="entry name" value="CDH"/>
    <property type="match status" value="1"/>
</dbReference>
<keyword evidence="11" id="KW-0378">Hydrolase</keyword>
<evidence type="ECO:0000256" key="8">
    <source>
        <dbReference type="ARBA" id="ARBA00022475"/>
    </source>
</evidence>
<comment type="catalytic activity">
    <reaction evidence="1">
        <text>a CDP-1,2-diacyl-sn-glycerol + H2O = a 1,2-diacyl-sn-glycero-3-phosphate + CMP + 2 H(+)</text>
        <dbReference type="Rhea" id="RHEA:15221"/>
        <dbReference type="ChEBI" id="CHEBI:15377"/>
        <dbReference type="ChEBI" id="CHEBI:15378"/>
        <dbReference type="ChEBI" id="CHEBI:58332"/>
        <dbReference type="ChEBI" id="CHEBI:58608"/>
        <dbReference type="ChEBI" id="CHEBI:60377"/>
        <dbReference type="EC" id="3.6.1.26"/>
    </reaction>
</comment>
<evidence type="ECO:0000313" key="20">
    <source>
        <dbReference type="EMBL" id="OLP45759.1"/>
    </source>
</evidence>
<keyword evidence="15" id="KW-0594">Phospholipid biosynthesis</keyword>
<evidence type="ECO:0000256" key="5">
    <source>
        <dbReference type="ARBA" id="ARBA00006435"/>
    </source>
</evidence>
<feature type="chain" id="PRO_5010195890" description="CDP-diacylglycerol pyrophosphatase" evidence="19">
    <location>
        <begin position="26"/>
        <end position="241"/>
    </location>
</feature>
<dbReference type="Proteomes" id="UP000186894">
    <property type="component" value="Unassembled WGS sequence"/>
</dbReference>
<dbReference type="EC" id="3.6.1.26" evidence="6"/>
<comment type="similarity">
    <text evidence="5">Belongs to the Cdh family.</text>
</comment>
<keyword evidence="19" id="KW-0732">Signal</keyword>
<dbReference type="InterPro" id="IPR003763">
    <property type="entry name" value="CDP-diacylglyc_Pase"/>
</dbReference>
<dbReference type="EMBL" id="MKIM01000024">
    <property type="protein sequence ID" value="OLP45759.1"/>
    <property type="molecule type" value="Genomic_DNA"/>
</dbReference>
<evidence type="ECO:0000256" key="10">
    <source>
        <dbReference type="ARBA" id="ARBA00022692"/>
    </source>
</evidence>
<evidence type="ECO:0000256" key="6">
    <source>
        <dbReference type="ARBA" id="ARBA00012375"/>
    </source>
</evidence>
<feature type="signal peptide" evidence="19">
    <location>
        <begin position="1"/>
        <end position="25"/>
    </location>
</feature>
<protein>
    <recommendedName>
        <fullName evidence="7">CDP-diacylglycerol pyrophosphatase</fullName>
        <ecNumber evidence="6">3.6.1.26</ecNumber>
    </recommendedName>
    <alternativeName>
        <fullName evidence="17">CDP-diacylglycerol phosphatidylhydrolase</fullName>
    </alternativeName>
    <alternativeName>
        <fullName evidence="18">CDP-diglyceride hydrolase</fullName>
    </alternativeName>
</protein>
<evidence type="ECO:0000256" key="13">
    <source>
        <dbReference type="ARBA" id="ARBA00023098"/>
    </source>
</evidence>
<evidence type="ECO:0000256" key="9">
    <source>
        <dbReference type="ARBA" id="ARBA00022516"/>
    </source>
</evidence>
<evidence type="ECO:0000256" key="16">
    <source>
        <dbReference type="ARBA" id="ARBA00023264"/>
    </source>
</evidence>
<dbReference type="AlphaFoldDB" id="A0A1Q8ZUY0"/>
<sequence length="241" mass="25917">MTLHAASKFAIGVVAMLAASTVAHADSDALWNIVHNKCVVATKPCTVVNTAEHYALLKDLRGVAQHLLIPTDKITGIESPALLDPNTPNFFNDAWKEQTEVDAKLPHPLPRDEVSLAVNAQNARSQNQLHIHIDCLSVESHKALLKVADQLGTTWQPLPVEIAGHHFKAEKVEGETLGSYNPFLELAKTLKDPATDMAKQNLVVVGANFTSGPGFIVLTDEAAPLHGGEDVQDHTCAIDPA</sequence>
<keyword evidence="13" id="KW-0443">Lipid metabolism</keyword>
<evidence type="ECO:0000256" key="15">
    <source>
        <dbReference type="ARBA" id="ARBA00023209"/>
    </source>
</evidence>
<reference evidence="20 21" key="1">
    <citation type="submission" date="2016-09" db="EMBL/GenBank/DDBJ databases">
        <title>Rhizobium oryziradicis sp. nov., isolated from the root of rice.</title>
        <authorList>
            <person name="Zhao J."/>
            <person name="Zhang X."/>
        </authorList>
    </citation>
    <scope>NUCLEOTIDE SEQUENCE [LARGE SCALE GENOMIC DNA]</scope>
    <source>
        <strain evidence="20 21">N19</strain>
    </source>
</reference>
<keyword evidence="14" id="KW-0472">Membrane</keyword>
<keyword evidence="21" id="KW-1185">Reference proteome</keyword>
<dbReference type="RefSeq" id="WP_075638762.1">
    <property type="nucleotide sequence ID" value="NZ_MKIM01000024.1"/>
</dbReference>
<evidence type="ECO:0000256" key="2">
    <source>
        <dbReference type="ARBA" id="ARBA00004162"/>
    </source>
</evidence>
<dbReference type="GO" id="GO:0008715">
    <property type="term" value="F:CDP-diacylglycerol diphosphatase activity"/>
    <property type="evidence" value="ECO:0007669"/>
    <property type="project" value="UniProtKB-EC"/>
</dbReference>
<evidence type="ECO:0000256" key="1">
    <source>
        <dbReference type="ARBA" id="ARBA00001007"/>
    </source>
</evidence>
<evidence type="ECO:0000256" key="12">
    <source>
        <dbReference type="ARBA" id="ARBA00022989"/>
    </source>
</evidence>
<comment type="pathway">
    <text evidence="3">Phospholipid metabolism; CDP-diacylglycerol degradation; phosphatidate from CDP-diacylglycerol: step 1/1.</text>
</comment>
<evidence type="ECO:0000256" key="3">
    <source>
        <dbReference type="ARBA" id="ARBA00004927"/>
    </source>
</evidence>
<comment type="caution">
    <text evidence="20">The sequence shown here is derived from an EMBL/GenBank/DDBJ whole genome shotgun (WGS) entry which is preliminary data.</text>
</comment>
<proteinExistence type="inferred from homology"/>
<keyword evidence="10" id="KW-0812">Transmembrane</keyword>
<evidence type="ECO:0000256" key="4">
    <source>
        <dbReference type="ARBA" id="ARBA00005189"/>
    </source>
</evidence>
<comment type="pathway">
    <text evidence="4">Lipid metabolism.</text>
</comment>
<name>A0A1Q8ZUY0_9HYPH</name>
<dbReference type="OrthoDB" id="481399at2"/>
<dbReference type="SUPFAM" id="SSF54197">
    <property type="entry name" value="HIT-like"/>
    <property type="match status" value="1"/>
</dbReference>
<evidence type="ECO:0000256" key="14">
    <source>
        <dbReference type="ARBA" id="ARBA00023136"/>
    </source>
</evidence>
<evidence type="ECO:0000256" key="19">
    <source>
        <dbReference type="SAM" id="SignalP"/>
    </source>
</evidence>
<gene>
    <name evidence="20" type="ORF">BJF95_11605</name>
</gene>
<comment type="subcellular location">
    <subcellularLocation>
        <location evidence="2">Cell membrane</location>
        <topology evidence="2">Single-pass membrane protein</topology>
    </subcellularLocation>
</comment>
<evidence type="ECO:0000256" key="7">
    <source>
        <dbReference type="ARBA" id="ARBA00019608"/>
    </source>
</evidence>
<evidence type="ECO:0000313" key="21">
    <source>
        <dbReference type="Proteomes" id="UP000186894"/>
    </source>
</evidence>
<keyword evidence="9" id="KW-0444">Lipid biosynthesis</keyword>
<dbReference type="Gene3D" id="3.30.428.30">
    <property type="entry name" value="HIT family - CDH-like"/>
    <property type="match status" value="1"/>
</dbReference>
<dbReference type="STRING" id="1867956.BJF95_11605"/>
<evidence type="ECO:0000256" key="17">
    <source>
        <dbReference type="ARBA" id="ARBA00032888"/>
    </source>
</evidence>
<keyword evidence="8" id="KW-1003">Cell membrane</keyword>
<dbReference type="GO" id="GO:0005886">
    <property type="term" value="C:plasma membrane"/>
    <property type="evidence" value="ECO:0007669"/>
    <property type="project" value="UniProtKB-SubCell"/>
</dbReference>
<evidence type="ECO:0000256" key="18">
    <source>
        <dbReference type="ARBA" id="ARBA00032892"/>
    </source>
</evidence>
<organism evidence="20 21">
    <name type="scientific">Rhizobium oryziradicis</name>
    <dbReference type="NCBI Taxonomy" id="1867956"/>
    <lineage>
        <taxon>Bacteria</taxon>
        <taxon>Pseudomonadati</taxon>
        <taxon>Pseudomonadota</taxon>
        <taxon>Alphaproteobacteria</taxon>
        <taxon>Hyphomicrobiales</taxon>
        <taxon>Rhizobiaceae</taxon>
        <taxon>Rhizobium/Agrobacterium group</taxon>
        <taxon>Rhizobium</taxon>
    </lineage>
</organism>
<accession>A0A1Q8ZUY0</accession>
<keyword evidence="12" id="KW-1133">Transmembrane helix</keyword>
<dbReference type="GO" id="GO:0046342">
    <property type="term" value="P:CDP-diacylglycerol catabolic process"/>
    <property type="evidence" value="ECO:0007669"/>
    <property type="project" value="UniProtKB-UniPathway"/>
</dbReference>
<dbReference type="InterPro" id="IPR036265">
    <property type="entry name" value="HIT-like_sf"/>
</dbReference>
<evidence type="ECO:0000256" key="11">
    <source>
        <dbReference type="ARBA" id="ARBA00022801"/>
    </source>
</evidence>
<dbReference type="GO" id="GO:0008654">
    <property type="term" value="P:phospholipid biosynthetic process"/>
    <property type="evidence" value="ECO:0007669"/>
    <property type="project" value="UniProtKB-KW"/>
</dbReference>
<dbReference type="UniPathway" id="UPA00609">
    <property type="reaction ID" value="UER00664"/>
</dbReference>